<dbReference type="AlphaFoldDB" id="A0A0M3JD38"/>
<protein>
    <submittedName>
        <fullName evidence="2">SPT6_acidic domain-containing protein</fullName>
    </submittedName>
</protein>
<sequence length="122" mass="13828">LRREIGLELDYDDVHGGLKRVVPVAQSVNDVSSGKPKKQRSNATTSVSTTTRKYDSLKLDGGEDESDYDYYDTEDEIQAIINRLRRERMKFATEEASGEAPQLAGVRRDLSRLLLRLRRSLA</sequence>
<feature type="region of interest" description="Disordered" evidence="1">
    <location>
        <begin position="27"/>
        <end position="69"/>
    </location>
</feature>
<feature type="compositionally biased region" description="Polar residues" evidence="1">
    <location>
        <begin position="41"/>
        <end position="51"/>
    </location>
</feature>
<reference evidence="2" key="1">
    <citation type="submission" date="2017-02" db="UniProtKB">
        <authorList>
            <consortium name="WormBaseParasite"/>
        </authorList>
    </citation>
    <scope>IDENTIFICATION</scope>
</reference>
<dbReference type="WBParaSite" id="ASIM_0000552401-mRNA-1">
    <property type="protein sequence ID" value="ASIM_0000552401-mRNA-1"/>
    <property type="gene ID" value="ASIM_0000552401"/>
</dbReference>
<name>A0A0M3JD38_ANISI</name>
<organism evidence="2">
    <name type="scientific">Anisakis simplex</name>
    <name type="common">Herring worm</name>
    <dbReference type="NCBI Taxonomy" id="6269"/>
    <lineage>
        <taxon>Eukaryota</taxon>
        <taxon>Metazoa</taxon>
        <taxon>Ecdysozoa</taxon>
        <taxon>Nematoda</taxon>
        <taxon>Chromadorea</taxon>
        <taxon>Rhabditida</taxon>
        <taxon>Spirurina</taxon>
        <taxon>Ascaridomorpha</taxon>
        <taxon>Ascaridoidea</taxon>
        <taxon>Anisakidae</taxon>
        <taxon>Anisakis</taxon>
        <taxon>Anisakis simplex complex</taxon>
    </lineage>
</organism>
<accession>A0A0M3JD38</accession>
<evidence type="ECO:0000313" key="2">
    <source>
        <dbReference type="WBParaSite" id="ASIM_0000552401-mRNA-1"/>
    </source>
</evidence>
<evidence type="ECO:0000256" key="1">
    <source>
        <dbReference type="SAM" id="MobiDB-lite"/>
    </source>
</evidence>
<proteinExistence type="predicted"/>
<feature type="compositionally biased region" description="Basic and acidic residues" evidence="1">
    <location>
        <begin position="52"/>
        <end position="61"/>
    </location>
</feature>